<sequence>MTERLPEYSIRPATPADFPAIANVMNAVWPDQPLTVQGLEEEEKSAAASNLPLRRGRLLAELNAQVVGVAEYTQYAGMYHPQKFNVAVSVHPAFSGRGVGRALSAALHHALAPFNPISFTAGTQENHPRGLDFLARQGYAEVLRSFEMRLHVPSFDAPVWEGAGAMPPGYTLKTLAELGADDPQVQRRIYELWREVRLDVPRSDPATDVPLPDFARRFADNPYLWPSGYLIAVHDASGEYVATSELWTSDGTHLDTGLTGTRQAHRRHGLGLALKLAAIRIAAAHGYDELRTGNATNNRPMIALNERLGFRPELAWVYMQREFGAADGLHP</sequence>
<dbReference type="PANTHER" id="PTHR43877:SF6">
    <property type="entry name" value="GCN5-RELATED N-ACETYLTRANSFERASE"/>
    <property type="match status" value="1"/>
</dbReference>
<protein>
    <submittedName>
        <fullName evidence="4">GCN5 family acetyltransferase</fullName>
    </submittedName>
</protein>
<evidence type="ECO:0000259" key="3">
    <source>
        <dbReference type="PROSITE" id="PS51186"/>
    </source>
</evidence>
<evidence type="ECO:0000256" key="1">
    <source>
        <dbReference type="ARBA" id="ARBA00022679"/>
    </source>
</evidence>
<keyword evidence="5" id="KW-1185">Reference proteome</keyword>
<dbReference type="PANTHER" id="PTHR43877">
    <property type="entry name" value="AMINOALKYLPHOSPHONATE N-ACETYLTRANSFERASE-RELATED-RELATED"/>
    <property type="match status" value="1"/>
</dbReference>
<reference evidence="4" key="1">
    <citation type="journal article" date="2014" name="Int. J. Syst. Evol. Microbiol.">
        <title>Complete genome sequence of Corynebacterium casei LMG S-19264T (=DSM 44701T), isolated from a smear-ripened cheese.</title>
        <authorList>
            <consortium name="US DOE Joint Genome Institute (JGI-PGF)"/>
            <person name="Walter F."/>
            <person name="Albersmeier A."/>
            <person name="Kalinowski J."/>
            <person name="Ruckert C."/>
        </authorList>
    </citation>
    <scope>NUCLEOTIDE SEQUENCE</scope>
    <source>
        <strain evidence="4">JCM 31311</strain>
    </source>
</reference>
<dbReference type="GO" id="GO:0016747">
    <property type="term" value="F:acyltransferase activity, transferring groups other than amino-acyl groups"/>
    <property type="evidence" value="ECO:0007669"/>
    <property type="project" value="InterPro"/>
</dbReference>
<dbReference type="EMBL" id="BMQL01000007">
    <property type="protein sequence ID" value="GGR04484.1"/>
    <property type="molecule type" value="Genomic_DNA"/>
</dbReference>
<evidence type="ECO:0000256" key="2">
    <source>
        <dbReference type="ARBA" id="ARBA00023315"/>
    </source>
</evidence>
<dbReference type="Pfam" id="PF00583">
    <property type="entry name" value="Acetyltransf_1"/>
    <property type="match status" value="2"/>
</dbReference>
<dbReference type="InterPro" id="IPR016181">
    <property type="entry name" value="Acyl_CoA_acyltransferase"/>
</dbReference>
<evidence type="ECO:0000313" key="4">
    <source>
        <dbReference type="EMBL" id="GGR04484.1"/>
    </source>
</evidence>
<dbReference type="Proteomes" id="UP000603865">
    <property type="component" value="Unassembled WGS sequence"/>
</dbReference>
<dbReference type="InterPro" id="IPR050832">
    <property type="entry name" value="Bact_Acetyltransf"/>
</dbReference>
<keyword evidence="1" id="KW-0808">Transferase</keyword>
<dbReference type="Gene3D" id="3.40.630.30">
    <property type="match status" value="1"/>
</dbReference>
<dbReference type="PROSITE" id="PS51186">
    <property type="entry name" value="GNAT"/>
    <property type="match status" value="2"/>
</dbReference>
<feature type="domain" description="N-acetyltransferase" evidence="3">
    <location>
        <begin position="8"/>
        <end position="158"/>
    </location>
</feature>
<feature type="domain" description="N-acetyltransferase" evidence="3">
    <location>
        <begin position="187"/>
        <end position="324"/>
    </location>
</feature>
<proteinExistence type="predicted"/>
<dbReference type="InterPro" id="IPR000182">
    <property type="entry name" value="GNAT_dom"/>
</dbReference>
<dbReference type="RefSeq" id="WP_189089288.1">
    <property type="nucleotide sequence ID" value="NZ_BMQL01000007.1"/>
</dbReference>
<keyword evidence="2" id="KW-0012">Acyltransferase</keyword>
<name>A0A918C4I8_9DEIO</name>
<dbReference type="SUPFAM" id="SSF55729">
    <property type="entry name" value="Acyl-CoA N-acyltransferases (Nat)"/>
    <property type="match status" value="2"/>
</dbReference>
<gene>
    <name evidence="4" type="ORF">GCM10008957_16670</name>
</gene>
<dbReference type="CDD" id="cd04301">
    <property type="entry name" value="NAT_SF"/>
    <property type="match status" value="1"/>
</dbReference>
<organism evidence="4 5">
    <name type="scientific">Deinococcus ruber</name>
    <dbReference type="NCBI Taxonomy" id="1848197"/>
    <lineage>
        <taxon>Bacteria</taxon>
        <taxon>Thermotogati</taxon>
        <taxon>Deinococcota</taxon>
        <taxon>Deinococci</taxon>
        <taxon>Deinococcales</taxon>
        <taxon>Deinococcaceae</taxon>
        <taxon>Deinococcus</taxon>
    </lineage>
</organism>
<dbReference type="AlphaFoldDB" id="A0A918C4I8"/>
<accession>A0A918C4I8</accession>
<comment type="caution">
    <text evidence="4">The sequence shown here is derived from an EMBL/GenBank/DDBJ whole genome shotgun (WGS) entry which is preliminary data.</text>
</comment>
<evidence type="ECO:0000313" key="5">
    <source>
        <dbReference type="Proteomes" id="UP000603865"/>
    </source>
</evidence>
<reference evidence="4" key="2">
    <citation type="submission" date="2020-09" db="EMBL/GenBank/DDBJ databases">
        <authorList>
            <person name="Sun Q."/>
            <person name="Ohkuma M."/>
        </authorList>
    </citation>
    <scope>NUCLEOTIDE SEQUENCE</scope>
    <source>
        <strain evidence="4">JCM 31311</strain>
    </source>
</reference>